<evidence type="ECO:0000313" key="2">
    <source>
        <dbReference type="Proteomes" id="UP000321570"/>
    </source>
</evidence>
<proteinExistence type="predicted"/>
<gene>
    <name evidence="1" type="ORF">WMSIL1_LOCUS11236</name>
</gene>
<dbReference type="EMBL" id="CABIJS010000532">
    <property type="protein sequence ID" value="VUZ52844.1"/>
    <property type="molecule type" value="Genomic_DNA"/>
</dbReference>
<name>A0A564Z1Z6_HYMDI</name>
<reference evidence="1 2" key="1">
    <citation type="submission" date="2019-07" db="EMBL/GenBank/DDBJ databases">
        <authorList>
            <person name="Jastrzebski P J."/>
            <person name="Paukszto L."/>
            <person name="Jastrzebski P J."/>
        </authorList>
    </citation>
    <scope>NUCLEOTIDE SEQUENCE [LARGE SCALE GENOMIC DNA]</scope>
    <source>
        <strain evidence="1 2">WMS-il1</strain>
    </source>
</reference>
<sequence length="131" mass="15221">MEAEIDRIIEAIRDSSNDLIYFISMQYDGEHFTVHFEPGYCLDIKLSKNPDEPTRTSLSIRGITVVITGNSASCLKSIIHQFMLVTYAFSAEMSLYFPRAFYDLDPTFYNLLEMCENSPLMQSILWDYYEL</sequence>
<keyword evidence="2" id="KW-1185">Reference proteome</keyword>
<protein>
    <submittedName>
        <fullName evidence="1">Uncharacterized protein</fullName>
    </submittedName>
</protein>
<accession>A0A564Z1Z6</accession>
<organism evidence="1 2">
    <name type="scientific">Hymenolepis diminuta</name>
    <name type="common">Rat tapeworm</name>
    <dbReference type="NCBI Taxonomy" id="6216"/>
    <lineage>
        <taxon>Eukaryota</taxon>
        <taxon>Metazoa</taxon>
        <taxon>Spiralia</taxon>
        <taxon>Lophotrochozoa</taxon>
        <taxon>Platyhelminthes</taxon>
        <taxon>Cestoda</taxon>
        <taxon>Eucestoda</taxon>
        <taxon>Cyclophyllidea</taxon>
        <taxon>Hymenolepididae</taxon>
        <taxon>Hymenolepis</taxon>
    </lineage>
</organism>
<dbReference type="AlphaFoldDB" id="A0A564Z1Z6"/>
<dbReference type="Proteomes" id="UP000321570">
    <property type="component" value="Unassembled WGS sequence"/>
</dbReference>
<evidence type="ECO:0000313" key="1">
    <source>
        <dbReference type="EMBL" id="VUZ52844.1"/>
    </source>
</evidence>